<gene>
    <name evidence="1" type="ORF">L3Q82_012370</name>
</gene>
<dbReference type="EMBL" id="CM041545">
    <property type="protein sequence ID" value="KAI3362036.1"/>
    <property type="molecule type" value="Genomic_DNA"/>
</dbReference>
<evidence type="ECO:0000313" key="2">
    <source>
        <dbReference type="Proteomes" id="UP000831701"/>
    </source>
</evidence>
<accession>A0ACB8W2E1</accession>
<reference evidence="1" key="1">
    <citation type="submission" date="2022-04" db="EMBL/GenBank/DDBJ databases">
        <title>Jade perch genome.</title>
        <authorList>
            <person name="Chao B."/>
        </authorList>
    </citation>
    <scope>NUCLEOTIDE SEQUENCE</scope>
    <source>
        <strain evidence="1">CB-2022</strain>
    </source>
</reference>
<keyword evidence="2" id="KW-1185">Reference proteome</keyword>
<feature type="non-terminal residue" evidence="1">
    <location>
        <position position="1"/>
    </location>
</feature>
<dbReference type="Proteomes" id="UP000831701">
    <property type="component" value="Chromosome 15"/>
</dbReference>
<sequence length="1621" mass="177472">RVSSVRHTRTTPDAPPGLLERGRPAGRAPRTECGSLLPANRCLETVSVGGPRSPPGRQGRHRERDAASTPSTATAMAREQPNVGDLLPLLETSDLHQLEEIRGLINEQLSSERGSMLLNGLVDYFLETNSAQAMHILSSVREPHDKHLLDRMNECMTKQACRLPTLTLLGHVIRKQPSWIHKIARYPLLLSLLKCLKTDTDVVVLITGVLVLITLLPMIPQAGKQHLWEYFDIFGRLASWNLKNPGHVSEVYLIHLHASVYSLFHRLYGMYPCNFVSYLRSHYSMKENMETFEEVVKPMLEHVRIHPELVTGTKDHELDPTRWKKYEIHDIVIECAKVSLDPKEASCEEGYATMPENFYPQIHLRPQDCTSSPYTDLHSSYGSSSSTPFSTPRQPLPPPLSLPPFSGTQSSYRSPQTSRRQNSTCELNSSGGGKDPLWSPSSLCGMATPPSSRGMSPNLELSHSASHLPSRFHCTSAGGKGTPASSTPATSSPPPTLSDDFPIISLPATTVQSSPPRKDRRQGESSKPALVRQEPVKDQEKSAEVATNRDAGAAENVSMTLTELSVFMKKQELELQLRTEKEREEAAITEELLKITEEKQELSGLRGFDSPFYHTTETLTGCQGQDKTLSNTQPGGAVRDTHHVVSTPDKAENTSSTSGVGSERGGGGAGGDSRSSALGLEQSWSFQSGFTPIDHHLHRSPSAPDDEAGKFGMFSPSPCSKTPAPVPYESFFDLALPRAASLFVGQKTSEAVHKAAIERLSQWEEGLEDGEEEGVVSASPLEVLDRLVQQGSDAHDKVLKRLPLPSKSADWTHFGGSAPLDELHTLRSQLLLLHNQLLYERYKREQHAVRNRRLLRRIINATALEEQNNAMKDQLNLQSVDISSLRESLQVEQQRYRQLWDDRETVVTRLHSQIRQLQQGRDDYYTKNQELQSKLQECQKKMDELEAELQRANNKVCHTGHLLNQMTIKLSNSESTQQQMSFLNKQLLLLGEAHKLSMQELHHAGADNTKEAQMLQVSYRKEVETLRQSLLVQGQKLEAAQQRVAELETHLSKKEHLIVEQKKFLEDVKCQAKAELQASDSRYQTQRRVTQLLHTELLQLYSRVEMEAPASAATVTPPGGRVDPHTLADSSVMVTDGPSKTHTNEEADIRPQHDSPRGNGSTLSPGQPKANNSSKTTANSINGSQDLAPPLLVEPSLSCPHANPLAPQLPSDAPLTVGSYPSAKSFLGMRARELFRNKSESQCDEEQPPQRLAGLAHSLKTELCVEPPCPGYIAPASPAPSLLPVPPPAPATAPTPAPAAPLTVPTKEPPSEPKQRASSQESPRRKAGAGPGGGRGQAGSGRPRQQQLKIMDYNETHHEHNVSLLQMIGDTQTKEYRAALPGLSDRLTQSIPTRPLPQSRLSVSIKKGLCFGLDQSLGSLCAMGSSQTKVAVRLLCPSTFMSGLRGVPVEDTDFEMGRKHTQTSWAAGVGPSLRLSFPAASPQPAVRVPVTSARSMACPRSPLRGRSPPPLTHTHACLPVQMLRSLGPARVESVRPVDGRPHGEGLLSLSLSAHLTAAVAGLPKARPQARASCGPPAGLASLPKPIRAPLLSPPPWRPPPSPAALCPKMPSLSVLLCSTLK</sequence>
<evidence type="ECO:0000313" key="1">
    <source>
        <dbReference type="EMBL" id="KAI3362036.1"/>
    </source>
</evidence>
<protein>
    <submittedName>
        <fullName evidence="1">Uncharacterized protein</fullName>
    </submittedName>
</protein>
<comment type="caution">
    <text evidence="1">The sequence shown here is derived from an EMBL/GenBank/DDBJ whole genome shotgun (WGS) entry which is preliminary data.</text>
</comment>
<proteinExistence type="predicted"/>
<name>A0ACB8W2E1_9TELE</name>
<organism evidence="1 2">
    <name type="scientific">Scortum barcoo</name>
    <name type="common">barcoo grunter</name>
    <dbReference type="NCBI Taxonomy" id="214431"/>
    <lineage>
        <taxon>Eukaryota</taxon>
        <taxon>Metazoa</taxon>
        <taxon>Chordata</taxon>
        <taxon>Craniata</taxon>
        <taxon>Vertebrata</taxon>
        <taxon>Euteleostomi</taxon>
        <taxon>Actinopterygii</taxon>
        <taxon>Neopterygii</taxon>
        <taxon>Teleostei</taxon>
        <taxon>Neoteleostei</taxon>
        <taxon>Acanthomorphata</taxon>
        <taxon>Eupercaria</taxon>
        <taxon>Centrarchiformes</taxon>
        <taxon>Terapontoidei</taxon>
        <taxon>Terapontidae</taxon>
        <taxon>Scortum</taxon>
    </lineage>
</organism>